<organism evidence="4 5">
    <name type="scientific">Ceraceosorus guamensis</name>
    <dbReference type="NCBI Taxonomy" id="1522189"/>
    <lineage>
        <taxon>Eukaryota</taxon>
        <taxon>Fungi</taxon>
        <taxon>Dikarya</taxon>
        <taxon>Basidiomycota</taxon>
        <taxon>Ustilaginomycotina</taxon>
        <taxon>Exobasidiomycetes</taxon>
        <taxon>Ceraceosorales</taxon>
        <taxon>Ceraceosoraceae</taxon>
        <taxon>Ceraceosorus</taxon>
    </lineage>
</organism>
<comment type="similarity">
    <text evidence="1">Belongs to the prokaryotic/mitochondrial release factor family.</text>
</comment>
<dbReference type="SUPFAM" id="SSF75620">
    <property type="entry name" value="Release factor"/>
    <property type="match status" value="1"/>
</dbReference>
<dbReference type="InParanoid" id="A0A316W1I4"/>
<feature type="region of interest" description="Disordered" evidence="2">
    <location>
        <begin position="203"/>
        <end position="252"/>
    </location>
</feature>
<dbReference type="STRING" id="1522189.A0A316W1I4"/>
<dbReference type="Proteomes" id="UP000245783">
    <property type="component" value="Unassembled WGS sequence"/>
</dbReference>
<evidence type="ECO:0000256" key="2">
    <source>
        <dbReference type="SAM" id="MobiDB-lite"/>
    </source>
</evidence>
<accession>A0A316W1I4</accession>
<dbReference type="GO" id="GO:0016150">
    <property type="term" value="F:translation release factor activity, codon nonspecific"/>
    <property type="evidence" value="ECO:0007669"/>
    <property type="project" value="TreeGrafter"/>
</dbReference>
<gene>
    <name evidence="4" type="ORF">IE81DRAFT_346966</name>
</gene>
<evidence type="ECO:0000313" key="5">
    <source>
        <dbReference type="Proteomes" id="UP000245783"/>
    </source>
</evidence>
<dbReference type="GO" id="GO:0004045">
    <property type="term" value="F:peptidyl-tRNA hydrolase activity"/>
    <property type="evidence" value="ECO:0007669"/>
    <property type="project" value="TreeGrafter"/>
</dbReference>
<evidence type="ECO:0000313" key="4">
    <source>
        <dbReference type="EMBL" id="PWN42988.1"/>
    </source>
</evidence>
<dbReference type="InterPro" id="IPR000352">
    <property type="entry name" value="Pep_chain_release_fac_I"/>
</dbReference>
<dbReference type="GO" id="GO:0005762">
    <property type="term" value="C:mitochondrial large ribosomal subunit"/>
    <property type="evidence" value="ECO:0007669"/>
    <property type="project" value="TreeGrafter"/>
</dbReference>
<dbReference type="InterPro" id="IPR052104">
    <property type="entry name" value="Mito_Release_Factor_mL62"/>
</dbReference>
<sequence>MCKTATLLWSLASGKAASQPFGRTLASTRRGAKCLARFGPPVFNRSFCPTPNPPSIPGLLRNLRANKRPQARFLSSSPGSDVADESAADIKARAAWVAEFRDKELPKDFLTTTFTRASGPGGQNVNKLSTKANIRLDLNKLKQGVHGFEPPPSGAIKLLARRSPFYVASSHSLLVTSSQDRSQASNEQDALRKLHAHLVQTLSADIPGETSDQQKEKVKRLQESDARRKKMAKQKRGDVKSGRKSGKAVVWD</sequence>
<dbReference type="GO" id="GO:0070126">
    <property type="term" value="P:mitochondrial translational termination"/>
    <property type="evidence" value="ECO:0007669"/>
    <property type="project" value="TreeGrafter"/>
</dbReference>
<dbReference type="Pfam" id="PF00472">
    <property type="entry name" value="RF-1"/>
    <property type="match status" value="1"/>
</dbReference>
<dbReference type="GeneID" id="37037967"/>
<evidence type="ECO:0000259" key="3">
    <source>
        <dbReference type="Pfam" id="PF00472"/>
    </source>
</evidence>
<dbReference type="PANTHER" id="PTHR11075">
    <property type="entry name" value="PEPTIDE CHAIN RELEASE FACTOR"/>
    <property type="match status" value="1"/>
</dbReference>
<dbReference type="InterPro" id="IPR045853">
    <property type="entry name" value="Pep_chain_release_fac_I_sf"/>
</dbReference>
<dbReference type="PANTHER" id="PTHR11075:SF54">
    <property type="entry name" value="LARGE RIBOSOMAL SUBUNIT PROTEIN ML62"/>
    <property type="match status" value="1"/>
</dbReference>
<feature type="compositionally biased region" description="Basic and acidic residues" evidence="2">
    <location>
        <begin position="212"/>
        <end position="226"/>
    </location>
</feature>
<feature type="domain" description="Prokaryotic-type class I peptide chain release factors" evidence="3">
    <location>
        <begin position="104"/>
        <end position="242"/>
    </location>
</feature>
<dbReference type="AlphaFoldDB" id="A0A316W1I4"/>
<proteinExistence type="inferred from homology"/>
<dbReference type="OrthoDB" id="270639at2759"/>
<protein>
    <recommendedName>
        <fullName evidence="3">Prokaryotic-type class I peptide chain release factors domain-containing protein</fullName>
    </recommendedName>
</protein>
<reference evidence="4 5" key="1">
    <citation type="journal article" date="2018" name="Mol. Biol. Evol.">
        <title>Broad Genomic Sampling Reveals a Smut Pathogenic Ancestry of the Fungal Clade Ustilaginomycotina.</title>
        <authorList>
            <person name="Kijpornyongpan T."/>
            <person name="Mondo S.J."/>
            <person name="Barry K."/>
            <person name="Sandor L."/>
            <person name="Lee J."/>
            <person name="Lipzen A."/>
            <person name="Pangilinan J."/>
            <person name="LaButti K."/>
            <person name="Hainaut M."/>
            <person name="Henrissat B."/>
            <person name="Grigoriev I.V."/>
            <person name="Spatafora J.W."/>
            <person name="Aime M.C."/>
        </authorList>
    </citation>
    <scope>NUCLEOTIDE SEQUENCE [LARGE SCALE GENOMIC DNA]</scope>
    <source>
        <strain evidence="4 5">MCA 4658</strain>
    </source>
</reference>
<dbReference type="RefSeq" id="XP_025370148.1">
    <property type="nucleotide sequence ID" value="XM_025516097.1"/>
</dbReference>
<name>A0A316W1I4_9BASI</name>
<dbReference type="Gene3D" id="3.30.160.20">
    <property type="match status" value="1"/>
</dbReference>
<evidence type="ECO:0000256" key="1">
    <source>
        <dbReference type="ARBA" id="ARBA00010835"/>
    </source>
</evidence>
<dbReference type="EMBL" id="KZ819374">
    <property type="protein sequence ID" value="PWN42988.1"/>
    <property type="molecule type" value="Genomic_DNA"/>
</dbReference>
<keyword evidence="5" id="KW-1185">Reference proteome</keyword>